<dbReference type="AlphaFoldDB" id="A0A1H6FJZ4"/>
<evidence type="ECO:0000313" key="1">
    <source>
        <dbReference type="EMBL" id="SEH10155.1"/>
    </source>
</evidence>
<proteinExistence type="predicted"/>
<dbReference type="RefSeq" id="WP_177169199.1">
    <property type="nucleotide sequence ID" value="NZ_FNWJ01000001.1"/>
</dbReference>
<accession>A0A1H6FJZ4</accession>
<dbReference type="STRING" id="29539.SAMN02745716_0001"/>
<evidence type="ECO:0000313" key="2">
    <source>
        <dbReference type="Proteomes" id="UP000222056"/>
    </source>
</evidence>
<name>A0A1H6FJZ4_THEAL</name>
<keyword evidence="2" id="KW-1185">Reference proteome</keyword>
<gene>
    <name evidence="1" type="ORF">SAMN02745716_0001</name>
</gene>
<protein>
    <submittedName>
        <fullName evidence="1">Uncharacterized protein</fullName>
    </submittedName>
</protein>
<dbReference type="EMBL" id="FNWJ01000001">
    <property type="protein sequence ID" value="SEH10155.1"/>
    <property type="molecule type" value="Genomic_DNA"/>
</dbReference>
<sequence>MSESVAAMIVGDAWRTGNTMLGEWYFARADRRALSDSDEAERIGRSLIASAEALREGA</sequence>
<dbReference type="Proteomes" id="UP000222056">
    <property type="component" value="Unassembled WGS sequence"/>
</dbReference>
<organism evidence="1 2">
    <name type="scientific">Thermoleophilum album</name>
    <dbReference type="NCBI Taxonomy" id="29539"/>
    <lineage>
        <taxon>Bacteria</taxon>
        <taxon>Bacillati</taxon>
        <taxon>Actinomycetota</taxon>
        <taxon>Thermoleophilia</taxon>
        <taxon>Thermoleophilales</taxon>
        <taxon>Thermoleophilaceae</taxon>
        <taxon>Thermoleophilum</taxon>
    </lineage>
</organism>
<reference evidence="2" key="1">
    <citation type="submission" date="2016-10" db="EMBL/GenBank/DDBJ databases">
        <authorList>
            <person name="Varghese N."/>
            <person name="Submissions S."/>
        </authorList>
    </citation>
    <scope>NUCLEOTIDE SEQUENCE [LARGE SCALE GENOMIC DNA]</scope>
    <source>
        <strain evidence="2">ATCC 35263</strain>
    </source>
</reference>